<protein>
    <submittedName>
        <fullName evidence="5">S-adenosyl-L-methionine-dependent methyltransferase</fullName>
    </submittedName>
</protein>
<evidence type="ECO:0000313" key="6">
    <source>
        <dbReference type="Proteomes" id="UP000800200"/>
    </source>
</evidence>
<keyword evidence="2 5" id="KW-0808">Transferase</keyword>
<dbReference type="PANTHER" id="PTHR43712:SF17">
    <property type="entry name" value="O-METHYLTRANSFERASE"/>
    <property type="match status" value="1"/>
</dbReference>
<sequence length="425" mass="47584">MALPIGFETAVNPSNIDAVPKLLSEVASAGNALSKAGDASLVSRLELLAKARELVHALETPREVMIQHVWTQATAWLIEHQPSNTMAISFGVYTGLWSAMAKNGDGPQKVSDLAKQLGMQEELLQRMMRHVAASGYLDMTAPDEFTPNNFSKSLSMPVMSSGYYTGPPILNPTFLHAHDWLKDRGYKIPRDKNDTAYQIAHNTKLHWFEHIQSTPPHGQNFNDHMAGYLLGRPSWSDEGFYPVKKRLVEGFDLGNNDAVLLVDIGGGIGHYTEQFRSKFPDAPGRLILQDLPVVLGQVQGLHARIERMEYDFFTEQPVKGARTYYTHFILHDWPDEDCVKIAGRVREAMQPSYSKFLVHEHVIPPVKQDSEQTALDLIMMTGFGGKERSAAQWSDLLEKRCGLKIVNIYTVVNGIESVIECERPE</sequence>
<keyword evidence="1 5" id="KW-0489">Methyltransferase</keyword>
<dbReference type="InterPro" id="IPR029063">
    <property type="entry name" value="SAM-dependent_MTases_sf"/>
</dbReference>
<reference evidence="5" key="1">
    <citation type="journal article" date="2020" name="Stud. Mycol.">
        <title>101 Dothideomycetes genomes: a test case for predicting lifestyles and emergence of pathogens.</title>
        <authorList>
            <person name="Haridas S."/>
            <person name="Albert R."/>
            <person name="Binder M."/>
            <person name="Bloem J."/>
            <person name="Labutti K."/>
            <person name="Salamov A."/>
            <person name="Andreopoulos B."/>
            <person name="Baker S."/>
            <person name="Barry K."/>
            <person name="Bills G."/>
            <person name="Bluhm B."/>
            <person name="Cannon C."/>
            <person name="Castanera R."/>
            <person name="Culley D."/>
            <person name="Daum C."/>
            <person name="Ezra D."/>
            <person name="Gonzalez J."/>
            <person name="Henrissat B."/>
            <person name="Kuo A."/>
            <person name="Liang C."/>
            <person name="Lipzen A."/>
            <person name="Lutzoni F."/>
            <person name="Magnuson J."/>
            <person name="Mondo S."/>
            <person name="Nolan M."/>
            <person name="Ohm R."/>
            <person name="Pangilinan J."/>
            <person name="Park H.-J."/>
            <person name="Ramirez L."/>
            <person name="Alfaro M."/>
            <person name="Sun H."/>
            <person name="Tritt A."/>
            <person name="Yoshinaga Y."/>
            <person name="Zwiers L.-H."/>
            <person name="Turgeon B."/>
            <person name="Goodwin S."/>
            <person name="Spatafora J."/>
            <person name="Crous P."/>
            <person name="Grigoriev I."/>
        </authorList>
    </citation>
    <scope>NUCLEOTIDE SEQUENCE</scope>
    <source>
        <strain evidence="5">CBS 207.26</strain>
    </source>
</reference>
<dbReference type="SUPFAM" id="SSF53335">
    <property type="entry name" value="S-adenosyl-L-methionine-dependent methyltransferases"/>
    <property type="match status" value="1"/>
</dbReference>
<dbReference type="OrthoDB" id="3340390at2759"/>
<dbReference type="Gene3D" id="1.10.10.10">
    <property type="entry name" value="Winged helix-like DNA-binding domain superfamily/Winged helix DNA-binding domain"/>
    <property type="match status" value="1"/>
</dbReference>
<dbReference type="Proteomes" id="UP000800200">
    <property type="component" value="Unassembled WGS sequence"/>
</dbReference>
<dbReference type="InterPro" id="IPR001077">
    <property type="entry name" value="COMT_C"/>
</dbReference>
<dbReference type="SUPFAM" id="SSF46785">
    <property type="entry name" value="Winged helix' DNA-binding domain"/>
    <property type="match status" value="1"/>
</dbReference>
<keyword evidence="3" id="KW-0949">S-adenosyl-L-methionine</keyword>
<dbReference type="EMBL" id="ML994679">
    <property type="protein sequence ID" value="KAF2178050.1"/>
    <property type="molecule type" value="Genomic_DNA"/>
</dbReference>
<evidence type="ECO:0000256" key="1">
    <source>
        <dbReference type="ARBA" id="ARBA00022603"/>
    </source>
</evidence>
<dbReference type="Pfam" id="PF00891">
    <property type="entry name" value="Methyltransf_2"/>
    <property type="match status" value="1"/>
</dbReference>
<evidence type="ECO:0000313" key="5">
    <source>
        <dbReference type="EMBL" id="KAF2178050.1"/>
    </source>
</evidence>
<dbReference type="GO" id="GO:0008171">
    <property type="term" value="F:O-methyltransferase activity"/>
    <property type="evidence" value="ECO:0007669"/>
    <property type="project" value="InterPro"/>
</dbReference>
<proteinExistence type="predicted"/>
<dbReference type="Gene3D" id="3.40.50.150">
    <property type="entry name" value="Vaccinia Virus protein VP39"/>
    <property type="match status" value="1"/>
</dbReference>
<evidence type="ECO:0000256" key="2">
    <source>
        <dbReference type="ARBA" id="ARBA00022679"/>
    </source>
</evidence>
<keyword evidence="6" id="KW-1185">Reference proteome</keyword>
<dbReference type="GO" id="GO:0032259">
    <property type="term" value="P:methylation"/>
    <property type="evidence" value="ECO:0007669"/>
    <property type="project" value="UniProtKB-KW"/>
</dbReference>
<organism evidence="5 6">
    <name type="scientific">Zopfia rhizophila CBS 207.26</name>
    <dbReference type="NCBI Taxonomy" id="1314779"/>
    <lineage>
        <taxon>Eukaryota</taxon>
        <taxon>Fungi</taxon>
        <taxon>Dikarya</taxon>
        <taxon>Ascomycota</taxon>
        <taxon>Pezizomycotina</taxon>
        <taxon>Dothideomycetes</taxon>
        <taxon>Dothideomycetes incertae sedis</taxon>
        <taxon>Zopfiaceae</taxon>
        <taxon>Zopfia</taxon>
    </lineage>
</organism>
<accession>A0A6A6DJE0</accession>
<dbReference type="PROSITE" id="PS51683">
    <property type="entry name" value="SAM_OMT_II"/>
    <property type="match status" value="1"/>
</dbReference>
<dbReference type="InterPro" id="IPR036388">
    <property type="entry name" value="WH-like_DNA-bd_sf"/>
</dbReference>
<dbReference type="PANTHER" id="PTHR43712">
    <property type="entry name" value="PUTATIVE (AFU_ORTHOLOGUE AFUA_4G14580)-RELATED"/>
    <property type="match status" value="1"/>
</dbReference>
<evidence type="ECO:0000256" key="3">
    <source>
        <dbReference type="ARBA" id="ARBA00022691"/>
    </source>
</evidence>
<evidence type="ECO:0000259" key="4">
    <source>
        <dbReference type="Pfam" id="PF00891"/>
    </source>
</evidence>
<feature type="domain" description="O-methyltransferase C-terminal" evidence="4">
    <location>
        <begin position="245"/>
        <end position="399"/>
    </location>
</feature>
<gene>
    <name evidence="5" type="ORF">K469DRAFT_600791</name>
</gene>
<name>A0A6A6DJE0_9PEZI</name>
<dbReference type="AlphaFoldDB" id="A0A6A6DJE0"/>
<dbReference type="InterPro" id="IPR016461">
    <property type="entry name" value="COMT-like"/>
</dbReference>
<dbReference type="InterPro" id="IPR036390">
    <property type="entry name" value="WH_DNA-bd_sf"/>
</dbReference>